<name>A0A0B1TP93_OESDE</name>
<accession>A0A0B1TP93</accession>
<dbReference type="InterPro" id="IPR038765">
    <property type="entry name" value="Papain-like_cys_pep_sf"/>
</dbReference>
<feature type="signal peptide" evidence="1">
    <location>
        <begin position="1"/>
        <end position="17"/>
    </location>
</feature>
<dbReference type="AlphaFoldDB" id="A0A0B1TP93"/>
<dbReference type="EMBL" id="KN549223">
    <property type="protein sequence ID" value="KHJ99383.1"/>
    <property type="molecule type" value="Genomic_DNA"/>
</dbReference>
<keyword evidence="1" id="KW-0732">Signal</keyword>
<proteinExistence type="predicted"/>
<feature type="non-terminal residue" evidence="2">
    <location>
        <position position="1"/>
    </location>
</feature>
<dbReference type="OrthoDB" id="640249at2759"/>
<dbReference type="Proteomes" id="UP000053660">
    <property type="component" value="Unassembled WGS sequence"/>
</dbReference>
<evidence type="ECO:0000256" key="1">
    <source>
        <dbReference type="SAM" id="SignalP"/>
    </source>
</evidence>
<evidence type="ECO:0000313" key="2">
    <source>
        <dbReference type="EMBL" id="KHJ99383.1"/>
    </source>
</evidence>
<keyword evidence="2" id="KW-0378">Hydrolase</keyword>
<dbReference type="GO" id="GO:0008233">
    <property type="term" value="F:peptidase activity"/>
    <property type="evidence" value="ECO:0007669"/>
    <property type="project" value="UniProtKB-KW"/>
</dbReference>
<sequence length="190" mass="22007">TNAVLALVAIISLDVVAIERRPQDIPGIVDYINKKQSLFKADIPKMSYKEFKSRLIDDKYFEDERVYGDEVAFNGEIPESFDARKQWPECESIRIIRDQANCGRNYYLYWCDGGYSLKAWIYMAANGSCTGGAYGEKGVCKPYAFHPCGKHGNQTYYGECLRESEETPKCRRMCQFRYPKKYEEDKIYGE</sequence>
<dbReference type="GO" id="GO:0006508">
    <property type="term" value="P:proteolysis"/>
    <property type="evidence" value="ECO:0007669"/>
    <property type="project" value="UniProtKB-KW"/>
</dbReference>
<feature type="chain" id="PRO_5002082334" evidence="1">
    <location>
        <begin position="18"/>
        <end position="190"/>
    </location>
</feature>
<gene>
    <name evidence="2" type="ORF">OESDEN_00621</name>
</gene>
<dbReference type="Gene3D" id="3.90.70.10">
    <property type="entry name" value="Cysteine proteinases"/>
    <property type="match status" value="2"/>
</dbReference>
<keyword evidence="3" id="KW-1185">Reference proteome</keyword>
<reference evidence="2 3" key="1">
    <citation type="submission" date="2014-03" db="EMBL/GenBank/DDBJ databases">
        <title>Draft genome of the hookworm Oesophagostomum dentatum.</title>
        <authorList>
            <person name="Mitreva M."/>
        </authorList>
    </citation>
    <scope>NUCLEOTIDE SEQUENCE [LARGE SCALE GENOMIC DNA]</scope>
    <source>
        <strain evidence="2 3">OD-Hann</strain>
    </source>
</reference>
<dbReference type="SUPFAM" id="SSF54001">
    <property type="entry name" value="Cysteine proteinases"/>
    <property type="match status" value="1"/>
</dbReference>
<protein>
    <submittedName>
        <fullName evidence="2">Papain family cysteine protease</fullName>
    </submittedName>
</protein>
<evidence type="ECO:0000313" key="3">
    <source>
        <dbReference type="Proteomes" id="UP000053660"/>
    </source>
</evidence>
<keyword evidence="2" id="KW-0645">Protease</keyword>
<organism evidence="2 3">
    <name type="scientific">Oesophagostomum dentatum</name>
    <name type="common">Nodular worm</name>
    <dbReference type="NCBI Taxonomy" id="61180"/>
    <lineage>
        <taxon>Eukaryota</taxon>
        <taxon>Metazoa</taxon>
        <taxon>Ecdysozoa</taxon>
        <taxon>Nematoda</taxon>
        <taxon>Chromadorea</taxon>
        <taxon>Rhabditida</taxon>
        <taxon>Rhabditina</taxon>
        <taxon>Rhabditomorpha</taxon>
        <taxon>Strongyloidea</taxon>
        <taxon>Strongylidae</taxon>
        <taxon>Oesophagostomum</taxon>
    </lineage>
</organism>